<name>A0A1B6EWJ5_9HEMI</name>
<gene>
    <name evidence="3" type="ORF">g.48058</name>
</gene>
<dbReference type="EMBL" id="GECZ01027451">
    <property type="protein sequence ID" value="JAS42318.1"/>
    <property type="molecule type" value="Transcribed_RNA"/>
</dbReference>
<reference evidence="3" key="1">
    <citation type="submission" date="2015-11" db="EMBL/GenBank/DDBJ databases">
        <title>De novo transcriptome assembly of four potential Pierce s Disease insect vectors from Arizona vineyards.</title>
        <authorList>
            <person name="Tassone E.E."/>
        </authorList>
    </citation>
    <scope>NUCLEOTIDE SEQUENCE</scope>
</reference>
<accession>A0A1B6EWJ5</accession>
<evidence type="ECO:0000259" key="2">
    <source>
        <dbReference type="Pfam" id="PF16012"/>
    </source>
</evidence>
<feature type="region of interest" description="Disordered" evidence="1">
    <location>
        <begin position="1"/>
        <end position="31"/>
    </location>
</feature>
<dbReference type="Pfam" id="PF16012">
    <property type="entry name" value="DUF4780"/>
    <property type="match status" value="1"/>
</dbReference>
<dbReference type="InterPro" id="IPR031961">
    <property type="entry name" value="DUF4780"/>
</dbReference>
<organism evidence="3">
    <name type="scientific">Cuerna arida</name>
    <dbReference type="NCBI Taxonomy" id="1464854"/>
    <lineage>
        <taxon>Eukaryota</taxon>
        <taxon>Metazoa</taxon>
        <taxon>Ecdysozoa</taxon>
        <taxon>Arthropoda</taxon>
        <taxon>Hexapoda</taxon>
        <taxon>Insecta</taxon>
        <taxon>Pterygota</taxon>
        <taxon>Neoptera</taxon>
        <taxon>Paraneoptera</taxon>
        <taxon>Hemiptera</taxon>
        <taxon>Auchenorrhyncha</taxon>
        <taxon>Membracoidea</taxon>
        <taxon>Cicadellidae</taxon>
        <taxon>Cicadellinae</taxon>
        <taxon>Proconiini</taxon>
        <taxon>Cuerna</taxon>
    </lineage>
</organism>
<dbReference type="AlphaFoldDB" id="A0A1B6EWJ5"/>
<feature type="compositionally biased region" description="Basic and acidic residues" evidence="1">
    <location>
        <begin position="7"/>
        <end position="22"/>
    </location>
</feature>
<evidence type="ECO:0000256" key="1">
    <source>
        <dbReference type="SAM" id="MobiDB-lite"/>
    </source>
</evidence>
<proteinExistence type="predicted"/>
<feature type="domain" description="DUF4780" evidence="2">
    <location>
        <begin position="43"/>
        <end position="117"/>
    </location>
</feature>
<feature type="non-terminal residue" evidence="3">
    <location>
        <position position="119"/>
    </location>
</feature>
<evidence type="ECO:0000313" key="3">
    <source>
        <dbReference type="EMBL" id="JAS42318.1"/>
    </source>
</evidence>
<sequence length="119" mass="12907">SGVSPLHRQEPKRQRRADDSTHHGARRAASISADVTFRDQLTARKLAIVPAAFPDVKLSDEDCCRIQATLGDLMIDDDSEGPLQISKTFQEKGAVVAVCCNSTTCDWLKGKAAGLSPRE</sequence>
<protein>
    <recommendedName>
        <fullName evidence="2">DUF4780 domain-containing protein</fullName>
    </recommendedName>
</protein>
<feature type="non-terminal residue" evidence="3">
    <location>
        <position position="1"/>
    </location>
</feature>